<dbReference type="EMBL" id="CP144753">
    <property type="protein sequence ID" value="WVZ91687.1"/>
    <property type="molecule type" value="Genomic_DNA"/>
</dbReference>
<name>A0AAQ3UK70_PASNO</name>
<dbReference type="Proteomes" id="UP001341281">
    <property type="component" value="Chromosome 09"/>
</dbReference>
<sequence length="124" mass="13812">MFTSPFFRTAARLPLFLPFPMLHSAFVRSASNQCIRLSGGQPLPLGPCTLKVEAYIIMAVYEKAQPHNGCHLPCDASHGFHLKTENPKPSSSDRNDKIDCSYMYNFFLYGMVVSKGCTMKVACD</sequence>
<proteinExistence type="predicted"/>
<evidence type="ECO:0000313" key="2">
    <source>
        <dbReference type="Proteomes" id="UP001341281"/>
    </source>
</evidence>
<gene>
    <name evidence="1" type="ORF">U9M48_037825</name>
</gene>
<organism evidence="1 2">
    <name type="scientific">Paspalum notatum var. saurae</name>
    <dbReference type="NCBI Taxonomy" id="547442"/>
    <lineage>
        <taxon>Eukaryota</taxon>
        <taxon>Viridiplantae</taxon>
        <taxon>Streptophyta</taxon>
        <taxon>Embryophyta</taxon>
        <taxon>Tracheophyta</taxon>
        <taxon>Spermatophyta</taxon>
        <taxon>Magnoliopsida</taxon>
        <taxon>Liliopsida</taxon>
        <taxon>Poales</taxon>
        <taxon>Poaceae</taxon>
        <taxon>PACMAD clade</taxon>
        <taxon>Panicoideae</taxon>
        <taxon>Andropogonodae</taxon>
        <taxon>Paspaleae</taxon>
        <taxon>Paspalinae</taxon>
        <taxon>Paspalum</taxon>
    </lineage>
</organism>
<protein>
    <submittedName>
        <fullName evidence="1">Uncharacterized protein</fullName>
    </submittedName>
</protein>
<keyword evidence="2" id="KW-1185">Reference proteome</keyword>
<evidence type="ECO:0000313" key="1">
    <source>
        <dbReference type="EMBL" id="WVZ91687.1"/>
    </source>
</evidence>
<accession>A0AAQ3UK70</accession>
<dbReference type="AlphaFoldDB" id="A0AAQ3UK70"/>
<reference evidence="1 2" key="1">
    <citation type="submission" date="2024-02" db="EMBL/GenBank/DDBJ databases">
        <title>High-quality chromosome-scale genome assembly of Pensacola bahiagrass (Paspalum notatum Flugge var. saurae).</title>
        <authorList>
            <person name="Vega J.M."/>
            <person name="Podio M."/>
            <person name="Orjuela J."/>
            <person name="Siena L.A."/>
            <person name="Pessino S.C."/>
            <person name="Combes M.C."/>
            <person name="Mariac C."/>
            <person name="Albertini E."/>
            <person name="Pupilli F."/>
            <person name="Ortiz J.P.A."/>
            <person name="Leblanc O."/>
        </authorList>
    </citation>
    <scope>NUCLEOTIDE SEQUENCE [LARGE SCALE GENOMIC DNA]</scope>
    <source>
        <strain evidence="1">R1</strain>
        <tissue evidence="1">Leaf</tissue>
    </source>
</reference>